<sequence>MSIKLMKRNKWFHVGNMEVKEKKSSYEGSGLSISIHPNEWRRIARLPGNLYSVTKENPLFLDYHKLSKKKRNEIFEWGLKKGYLTPGEVFIYEYDDEGYPATMEFLTYDEWYSEWGYEADDEEELGLMKKSLTKETTFFGTKELSELSGWEYKLPPSLARTFCIIRYAEEVLELDGVYWNDILDVNRYSAPRAVIFQSKLEEWTIELVQESKTFSSVAH</sequence>
<accession>A0A0B5AUD1</accession>
<gene>
    <name evidence="1" type="ORF">JMA_43640</name>
</gene>
<name>A0A0B5AUD1_9BACL</name>
<dbReference type="HOGENOM" id="CLU_1260031_0_0_9"/>
<protein>
    <submittedName>
        <fullName evidence="1">Uncharacterized protein</fullName>
    </submittedName>
</protein>
<evidence type="ECO:0000313" key="1">
    <source>
        <dbReference type="EMBL" id="AJD93681.1"/>
    </source>
</evidence>
<dbReference type="EMBL" id="CP009417">
    <property type="protein sequence ID" value="AJD93681.1"/>
    <property type="molecule type" value="Genomic_DNA"/>
</dbReference>
<keyword evidence="1" id="KW-0614">Plasmid</keyword>
<evidence type="ECO:0000313" key="2">
    <source>
        <dbReference type="Proteomes" id="UP000031449"/>
    </source>
</evidence>
<dbReference type="BioCyc" id="JESP1508404:G14D9-13687-MONOMER"/>
<dbReference type="AlphaFoldDB" id="A0A0B5AUD1"/>
<geneLocation type="plasmid" evidence="2"/>
<organism evidence="1 2">
    <name type="scientific">Jeotgalibacillus malaysiensis</name>
    <dbReference type="NCBI Taxonomy" id="1508404"/>
    <lineage>
        <taxon>Bacteria</taxon>
        <taxon>Bacillati</taxon>
        <taxon>Bacillota</taxon>
        <taxon>Bacilli</taxon>
        <taxon>Bacillales</taxon>
        <taxon>Caryophanaceae</taxon>
        <taxon>Jeotgalibacillus</taxon>
    </lineage>
</organism>
<dbReference type="OrthoDB" id="8480845at2"/>
<keyword evidence="2" id="KW-1185">Reference proteome</keyword>
<dbReference type="Proteomes" id="UP000031449">
    <property type="component" value="Plasmid unnamed"/>
</dbReference>
<proteinExistence type="predicted"/>
<dbReference type="KEGG" id="jeo:JMA_43640"/>
<reference evidence="1 2" key="1">
    <citation type="submission" date="2014-08" db="EMBL/GenBank/DDBJ databases">
        <title>Complete genome of a marine bacteria Jeotgalibacillus malaysiensis.</title>
        <authorList>
            <person name="Yaakop A.S."/>
            <person name="Chan K.-G."/>
            <person name="Goh K.M."/>
        </authorList>
    </citation>
    <scope>NUCLEOTIDE SEQUENCE [LARGE SCALE GENOMIC DNA]</scope>
    <source>
        <strain evidence="1 2">D5</strain>
        <plasmid evidence="2">Plasmid</plasmid>
    </source>
</reference>